<dbReference type="InterPro" id="IPR045851">
    <property type="entry name" value="AMP-bd_C_sf"/>
</dbReference>
<dbReference type="EMBL" id="JADBJN010000001">
    <property type="protein sequence ID" value="KAG5683586.1"/>
    <property type="molecule type" value="Genomic_DNA"/>
</dbReference>
<proteinExistence type="inferred from homology"/>
<dbReference type="CDD" id="cd05911">
    <property type="entry name" value="Firefly_Luc_like"/>
    <property type="match status" value="1"/>
</dbReference>
<protein>
    <submittedName>
        <fullName evidence="9">Uncharacterized protein</fullName>
    </submittedName>
</protein>
<dbReference type="OrthoDB" id="10253869at2759"/>
<gene>
    <name evidence="9" type="ORF">PVAND_012859</name>
</gene>
<evidence type="ECO:0000256" key="1">
    <source>
        <dbReference type="ARBA" id="ARBA00001946"/>
    </source>
</evidence>
<reference evidence="9" key="1">
    <citation type="submission" date="2021-03" db="EMBL/GenBank/DDBJ databases">
        <title>Chromosome level genome of the anhydrobiotic midge Polypedilum vanderplanki.</title>
        <authorList>
            <person name="Yoshida Y."/>
            <person name="Kikawada T."/>
            <person name="Gusev O."/>
        </authorList>
    </citation>
    <scope>NUCLEOTIDE SEQUENCE</scope>
    <source>
        <strain evidence="9">NIAS01</strain>
        <tissue evidence="9">Whole body or cell culture</tissue>
    </source>
</reference>
<dbReference type="InterPro" id="IPR000873">
    <property type="entry name" value="AMP-dep_synth/lig_dom"/>
</dbReference>
<feature type="domain" description="AMP-binding enzyme C-terminal" evidence="8">
    <location>
        <begin position="456"/>
        <end position="532"/>
    </location>
</feature>
<keyword evidence="6" id="KW-0576">Peroxisome</keyword>
<keyword evidence="4" id="KW-0547">Nucleotide-binding</keyword>
<dbReference type="PANTHER" id="PTHR24096:SF423">
    <property type="entry name" value="GM05240P"/>
    <property type="match status" value="1"/>
</dbReference>
<dbReference type="AlphaFoldDB" id="A0A9J6CMS3"/>
<dbReference type="Proteomes" id="UP001107558">
    <property type="component" value="Chromosome 1"/>
</dbReference>
<dbReference type="Pfam" id="PF00501">
    <property type="entry name" value="AMP-binding"/>
    <property type="match status" value="1"/>
</dbReference>
<comment type="cofactor">
    <cofactor evidence="1">
        <name>Mg(2+)</name>
        <dbReference type="ChEBI" id="CHEBI:18420"/>
    </cofactor>
</comment>
<comment type="subcellular location">
    <subcellularLocation>
        <location evidence="2">Peroxisome</location>
    </subcellularLocation>
</comment>
<dbReference type="GO" id="GO:0005524">
    <property type="term" value="F:ATP binding"/>
    <property type="evidence" value="ECO:0007669"/>
    <property type="project" value="UniProtKB-KW"/>
</dbReference>
<dbReference type="GO" id="GO:0016405">
    <property type="term" value="F:CoA-ligase activity"/>
    <property type="evidence" value="ECO:0007669"/>
    <property type="project" value="TreeGrafter"/>
</dbReference>
<dbReference type="GO" id="GO:0005777">
    <property type="term" value="C:peroxisome"/>
    <property type="evidence" value="ECO:0007669"/>
    <property type="project" value="UniProtKB-SubCell"/>
</dbReference>
<dbReference type="Pfam" id="PF13193">
    <property type="entry name" value="AMP-binding_C"/>
    <property type="match status" value="1"/>
</dbReference>
<comment type="caution">
    <text evidence="9">The sequence shown here is derived from an EMBL/GenBank/DDBJ whole genome shotgun (WGS) entry which is preliminary data.</text>
</comment>
<dbReference type="InterPro" id="IPR025110">
    <property type="entry name" value="AMP-bd_C"/>
</dbReference>
<evidence type="ECO:0000313" key="9">
    <source>
        <dbReference type="EMBL" id="KAG5683586.1"/>
    </source>
</evidence>
<evidence type="ECO:0000256" key="2">
    <source>
        <dbReference type="ARBA" id="ARBA00004275"/>
    </source>
</evidence>
<organism evidence="9 10">
    <name type="scientific">Polypedilum vanderplanki</name>
    <name type="common">Sleeping chironomid midge</name>
    <dbReference type="NCBI Taxonomy" id="319348"/>
    <lineage>
        <taxon>Eukaryota</taxon>
        <taxon>Metazoa</taxon>
        <taxon>Ecdysozoa</taxon>
        <taxon>Arthropoda</taxon>
        <taxon>Hexapoda</taxon>
        <taxon>Insecta</taxon>
        <taxon>Pterygota</taxon>
        <taxon>Neoptera</taxon>
        <taxon>Endopterygota</taxon>
        <taxon>Diptera</taxon>
        <taxon>Nematocera</taxon>
        <taxon>Chironomoidea</taxon>
        <taxon>Chironomidae</taxon>
        <taxon>Chironominae</taxon>
        <taxon>Polypedilum</taxon>
        <taxon>Polypedilum</taxon>
    </lineage>
</organism>
<dbReference type="Gene3D" id="3.30.300.30">
    <property type="match status" value="1"/>
</dbReference>
<evidence type="ECO:0000259" key="8">
    <source>
        <dbReference type="Pfam" id="PF13193"/>
    </source>
</evidence>
<sequence length="549" mass="61869">MKVKDNILYAGDYDKKFNFYSLGHFVINSLKHGGDREALVNGATGLSWTYADILEETNKYARSFFAFGIRRNDRIAIISENRHEVAAITFAAFCLNAIVSPINYTYTKRELQHALKLSQPKIVIVSETSAKTTIDVCKELKFVEKIILLDKITETYSSDDRVISVIDFNRQYELNSFFLNYVIAEQTDVDEQTAMIFLSSGTTDLSKGCETTGGNLFKVIDQYSSSLLNHKRFDERITTLNIAPWFHIMGFTNLFLILSSNRFRCIFLPKFDLSLFLSSIQKYKVSSMTIPPPVVILLAKNPLVDKFDLSSLKLILSGAAPLGRDIEVQIKTRFNNNIKLFTGYGLSEANIVVYNIAFDGRTLGSVGDLMKGMYAKVIDKQGKALGPNKIGELCFKGPLVMKGYFENPKATAETIDKDGYLHSGDLGYYDENFQFYVVDRLKELIKYKGFQVAPAELEGLLLSHPKIKDVGVIGIPDETAGELPFAFVVKQDGIELTAKEVKEFVEKNASNAKWLRGGVKFIPEIPKNPSGKILRRVLREYYKNMQAKL</sequence>
<name>A0A9J6CMS3_POLVA</name>
<dbReference type="Gene3D" id="3.40.50.980">
    <property type="match status" value="2"/>
</dbReference>
<keyword evidence="10" id="KW-1185">Reference proteome</keyword>
<dbReference type="SUPFAM" id="SSF56801">
    <property type="entry name" value="Acetyl-CoA synthetase-like"/>
    <property type="match status" value="1"/>
</dbReference>
<keyword evidence="5" id="KW-0460">Magnesium</keyword>
<comment type="similarity">
    <text evidence="3">Belongs to the ATP-dependent AMP-binding enzyme family.</text>
</comment>
<dbReference type="Gene3D" id="2.30.38.10">
    <property type="entry name" value="Luciferase, Domain 3"/>
    <property type="match status" value="1"/>
</dbReference>
<evidence type="ECO:0000313" key="10">
    <source>
        <dbReference type="Proteomes" id="UP001107558"/>
    </source>
</evidence>
<dbReference type="FunFam" id="3.30.300.30:FF:000007">
    <property type="entry name" value="4-coumarate--CoA ligase 2"/>
    <property type="match status" value="1"/>
</dbReference>
<evidence type="ECO:0000256" key="3">
    <source>
        <dbReference type="ARBA" id="ARBA00006432"/>
    </source>
</evidence>
<evidence type="ECO:0000256" key="5">
    <source>
        <dbReference type="ARBA" id="ARBA00022842"/>
    </source>
</evidence>
<dbReference type="PANTHER" id="PTHR24096">
    <property type="entry name" value="LONG-CHAIN-FATTY-ACID--COA LIGASE"/>
    <property type="match status" value="1"/>
</dbReference>
<accession>A0A9J6CMS3</accession>
<evidence type="ECO:0000256" key="4">
    <source>
        <dbReference type="ARBA" id="ARBA00022840"/>
    </source>
</evidence>
<evidence type="ECO:0000259" key="7">
    <source>
        <dbReference type="Pfam" id="PF00501"/>
    </source>
</evidence>
<evidence type="ECO:0000256" key="6">
    <source>
        <dbReference type="ARBA" id="ARBA00023140"/>
    </source>
</evidence>
<keyword evidence="4" id="KW-0067">ATP-binding</keyword>
<feature type="domain" description="AMP-dependent synthetase/ligase" evidence="7">
    <location>
        <begin position="32"/>
        <end position="405"/>
    </location>
</feature>